<dbReference type="GO" id="GO:0016747">
    <property type="term" value="F:acyltransferase activity, transferring groups other than amino-acyl groups"/>
    <property type="evidence" value="ECO:0007669"/>
    <property type="project" value="InterPro"/>
</dbReference>
<dbReference type="RefSeq" id="WP_078756542.1">
    <property type="nucleotide sequence ID" value="NZ_FUWO01000023.1"/>
</dbReference>
<dbReference type="Pfam" id="PF00583">
    <property type="entry name" value="Acetyltransf_1"/>
    <property type="match status" value="1"/>
</dbReference>
<dbReference type="CDD" id="cd04301">
    <property type="entry name" value="NAT_SF"/>
    <property type="match status" value="1"/>
</dbReference>
<dbReference type="PROSITE" id="PS51186">
    <property type="entry name" value="GNAT"/>
    <property type="match status" value="1"/>
</dbReference>
<evidence type="ECO:0000313" key="2">
    <source>
        <dbReference type="EMBL" id="SJZ82770.1"/>
    </source>
</evidence>
<keyword evidence="2" id="KW-0808">Transferase</keyword>
<sequence length="153" mass="17606">MVIIKEINESLEKSQIVKNILQELPEWFGIEEATQWYIDDAKTSECLVAFDENEPVGFVTLSNTSVDCVEIVCLGVLPSYHRKGIGKQLMKAAEKLMTGRYHLIQVKTVDEGHYQQYDATNQFYRCCGFKKLEVFPTLWDEHNPCLVWVKALS</sequence>
<accession>A0A1T4NTR7</accession>
<dbReference type="InterPro" id="IPR016181">
    <property type="entry name" value="Acyl_CoA_acyltransferase"/>
</dbReference>
<dbReference type="Proteomes" id="UP000189941">
    <property type="component" value="Unassembled WGS sequence"/>
</dbReference>
<gene>
    <name evidence="2" type="ORF">SAMN02746011_01866</name>
</gene>
<proteinExistence type="predicted"/>
<dbReference type="InterPro" id="IPR000182">
    <property type="entry name" value="GNAT_dom"/>
</dbReference>
<dbReference type="AlphaFoldDB" id="A0A1T4NTR7"/>
<protein>
    <submittedName>
        <fullName evidence="2">Predicted acetyltransferase</fullName>
    </submittedName>
</protein>
<dbReference type="SUPFAM" id="SSF55729">
    <property type="entry name" value="Acyl-CoA N-acyltransferases (Nat)"/>
    <property type="match status" value="1"/>
</dbReference>
<organism evidence="2 3">
    <name type="scientific">Globicatella sulfidifaciens DSM 15739</name>
    <dbReference type="NCBI Taxonomy" id="1121925"/>
    <lineage>
        <taxon>Bacteria</taxon>
        <taxon>Bacillati</taxon>
        <taxon>Bacillota</taxon>
        <taxon>Bacilli</taxon>
        <taxon>Lactobacillales</taxon>
        <taxon>Aerococcaceae</taxon>
        <taxon>Globicatella</taxon>
    </lineage>
</organism>
<dbReference type="Gene3D" id="3.40.630.30">
    <property type="match status" value="1"/>
</dbReference>
<name>A0A1T4NTR7_9LACT</name>
<evidence type="ECO:0000259" key="1">
    <source>
        <dbReference type="PROSITE" id="PS51186"/>
    </source>
</evidence>
<dbReference type="EMBL" id="FUWO01000023">
    <property type="protein sequence ID" value="SJZ82770.1"/>
    <property type="molecule type" value="Genomic_DNA"/>
</dbReference>
<keyword evidence="3" id="KW-1185">Reference proteome</keyword>
<reference evidence="3" key="1">
    <citation type="submission" date="2017-02" db="EMBL/GenBank/DDBJ databases">
        <authorList>
            <person name="Varghese N."/>
            <person name="Submissions S."/>
        </authorList>
    </citation>
    <scope>NUCLEOTIDE SEQUENCE [LARGE SCALE GENOMIC DNA]</scope>
    <source>
        <strain evidence="3">DSM 15739</strain>
    </source>
</reference>
<feature type="domain" description="N-acetyltransferase" evidence="1">
    <location>
        <begin position="2"/>
        <end position="153"/>
    </location>
</feature>
<dbReference type="STRING" id="1121925.SAMN02746011_01866"/>
<dbReference type="OrthoDB" id="9783470at2"/>
<evidence type="ECO:0000313" key="3">
    <source>
        <dbReference type="Proteomes" id="UP000189941"/>
    </source>
</evidence>